<dbReference type="Pfam" id="PF00337">
    <property type="entry name" value="Gal-bind_lectin"/>
    <property type="match status" value="2"/>
</dbReference>
<dbReference type="GO" id="GO:0030246">
    <property type="term" value="F:carbohydrate binding"/>
    <property type="evidence" value="ECO:0007669"/>
    <property type="project" value="UniProtKB-UniRule"/>
</dbReference>
<feature type="domain" description="Galectin" evidence="4">
    <location>
        <begin position="153"/>
        <end position="280"/>
    </location>
</feature>
<keyword evidence="5" id="KW-1185">Reference proteome</keyword>
<dbReference type="PROSITE" id="PS51304">
    <property type="entry name" value="GALECTIN"/>
    <property type="match status" value="2"/>
</dbReference>
<keyword evidence="2" id="KW-0677">Repeat</keyword>
<dbReference type="SMART" id="SM00276">
    <property type="entry name" value="GLECT"/>
    <property type="match status" value="2"/>
</dbReference>
<evidence type="ECO:0000313" key="5">
    <source>
        <dbReference type="Proteomes" id="UP000887540"/>
    </source>
</evidence>
<name>A0A914E962_9BILA</name>
<sequence length="280" mass="32496">MALPYDERSYPIPYKCHLQDRFEPGQTIIVRGKVNTDAKRFSINLHNRAANFEGDDIPLHISIRFDEGKIVFNSFARGHWEKEERVKNPLKKGEDFDFRIRVHDNRFQVYAERKELHDYDFRLPLSSVTHFSVDGDVQLHDVQWGGKYYPVPYESGIPDGLDVGRKLVLYGIVEKNAKKFEVNLLKRTGDVALHFNPRFSEKHVIRNAMLAGNWGNEEREGKNPFEKGYVFDLVITNKPYELQIYVNGVHFGNFAHRSDPHDINGLQIQGDVEITGIQVR</sequence>
<dbReference type="AlphaFoldDB" id="A0A914E962"/>
<evidence type="ECO:0000256" key="2">
    <source>
        <dbReference type="ARBA" id="ARBA00022737"/>
    </source>
</evidence>
<reference evidence="6" key="1">
    <citation type="submission" date="2022-11" db="UniProtKB">
        <authorList>
            <consortium name="WormBaseParasite"/>
        </authorList>
    </citation>
    <scope>IDENTIFICATION</scope>
</reference>
<dbReference type="SMART" id="SM00908">
    <property type="entry name" value="Gal-bind_lectin"/>
    <property type="match status" value="2"/>
</dbReference>
<dbReference type="GO" id="GO:0016936">
    <property type="term" value="F:galactoside binding"/>
    <property type="evidence" value="ECO:0007669"/>
    <property type="project" value="TreeGrafter"/>
</dbReference>
<dbReference type="InterPro" id="IPR044156">
    <property type="entry name" value="Galectin-like"/>
</dbReference>
<dbReference type="InterPro" id="IPR013320">
    <property type="entry name" value="ConA-like_dom_sf"/>
</dbReference>
<dbReference type="FunFam" id="2.60.120.200:FF:000124">
    <property type="entry name" value="Galectin-4"/>
    <property type="match status" value="1"/>
</dbReference>
<dbReference type="Proteomes" id="UP000887540">
    <property type="component" value="Unplaced"/>
</dbReference>
<dbReference type="CDD" id="cd00070">
    <property type="entry name" value="GLECT"/>
    <property type="match status" value="2"/>
</dbReference>
<dbReference type="PANTHER" id="PTHR11346:SF176">
    <property type="entry name" value="32 KDA BETA-GALACTOSIDE-BINDING LECTIN LEC-3"/>
    <property type="match status" value="1"/>
</dbReference>
<evidence type="ECO:0000259" key="4">
    <source>
        <dbReference type="PROSITE" id="PS51304"/>
    </source>
</evidence>
<evidence type="ECO:0000313" key="6">
    <source>
        <dbReference type="WBParaSite" id="ACRNAN_scaffold6609.g14295.t1"/>
    </source>
</evidence>
<dbReference type="FunFam" id="2.60.120.200:FF:000145">
    <property type="entry name" value="Galectin"/>
    <property type="match status" value="1"/>
</dbReference>
<evidence type="ECO:0000256" key="3">
    <source>
        <dbReference type="RuleBase" id="RU102079"/>
    </source>
</evidence>
<organism evidence="5 6">
    <name type="scientific">Acrobeloides nanus</name>
    <dbReference type="NCBI Taxonomy" id="290746"/>
    <lineage>
        <taxon>Eukaryota</taxon>
        <taxon>Metazoa</taxon>
        <taxon>Ecdysozoa</taxon>
        <taxon>Nematoda</taxon>
        <taxon>Chromadorea</taxon>
        <taxon>Rhabditida</taxon>
        <taxon>Tylenchina</taxon>
        <taxon>Cephalobomorpha</taxon>
        <taxon>Cephaloboidea</taxon>
        <taxon>Cephalobidae</taxon>
        <taxon>Acrobeloides</taxon>
    </lineage>
</organism>
<proteinExistence type="predicted"/>
<keyword evidence="1 3" id="KW-0430">Lectin</keyword>
<feature type="domain" description="Galectin" evidence="4">
    <location>
        <begin position="14"/>
        <end position="145"/>
    </location>
</feature>
<accession>A0A914E962</accession>
<dbReference type="SUPFAM" id="SSF49899">
    <property type="entry name" value="Concanavalin A-like lectins/glucanases"/>
    <property type="match status" value="2"/>
</dbReference>
<dbReference type="WBParaSite" id="ACRNAN_scaffold6609.g14295.t1">
    <property type="protein sequence ID" value="ACRNAN_scaffold6609.g14295.t1"/>
    <property type="gene ID" value="ACRNAN_scaffold6609.g14295"/>
</dbReference>
<evidence type="ECO:0000256" key="1">
    <source>
        <dbReference type="ARBA" id="ARBA00022734"/>
    </source>
</evidence>
<dbReference type="InterPro" id="IPR001079">
    <property type="entry name" value="Galectin_CRD"/>
</dbReference>
<dbReference type="Gene3D" id="2.60.120.200">
    <property type="match status" value="2"/>
</dbReference>
<protein>
    <recommendedName>
        <fullName evidence="3">Galectin</fullName>
    </recommendedName>
</protein>
<dbReference type="PANTHER" id="PTHR11346">
    <property type="entry name" value="GALECTIN"/>
    <property type="match status" value="1"/>
</dbReference>